<dbReference type="Pfam" id="PF00005">
    <property type="entry name" value="ABC_tran"/>
    <property type="match status" value="1"/>
</dbReference>
<protein>
    <submittedName>
        <fullName evidence="6">Metal ABC transporter ATP-binding protein</fullName>
    </submittedName>
</protein>
<dbReference type="SMART" id="SM00382">
    <property type="entry name" value="AAA"/>
    <property type="match status" value="1"/>
</dbReference>
<keyword evidence="2" id="KW-0813">Transport</keyword>
<proteinExistence type="inferred from homology"/>
<evidence type="ECO:0000256" key="3">
    <source>
        <dbReference type="ARBA" id="ARBA00022741"/>
    </source>
</evidence>
<dbReference type="InterPro" id="IPR017871">
    <property type="entry name" value="ABC_transporter-like_CS"/>
</dbReference>
<dbReference type="InterPro" id="IPR027417">
    <property type="entry name" value="P-loop_NTPase"/>
</dbReference>
<reference evidence="6" key="1">
    <citation type="submission" date="2022-12" db="EMBL/GenBank/DDBJ databases">
        <title>Peptostreptococcus.</title>
        <authorList>
            <person name="Lee S.H."/>
        </authorList>
    </citation>
    <scope>NUCLEOTIDE SEQUENCE</scope>
    <source>
        <strain evidence="6">CBA3647</strain>
    </source>
</reference>
<dbReference type="RefSeq" id="WP_269311571.1">
    <property type="nucleotide sequence ID" value="NZ_CP114052.1"/>
</dbReference>
<organism evidence="6 7">
    <name type="scientific">Peptostreptococcus equinus</name>
    <dbReference type="NCBI Taxonomy" id="3003601"/>
    <lineage>
        <taxon>Bacteria</taxon>
        <taxon>Bacillati</taxon>
        <taxon>Bacillota</taxon>
        <taxon>Clostridia</taxon>
        <taxon>Peptostreptococcales</taxon>
        <taxon>Peptostreptococcaceae</taxon>
        <taxon>Peptostreptococcus</taxon>
    </lineage>
</organism>
<evidence type="ECO:0000313" key="6">
    <source>
        <dbReference type="EMBL" id="WAW14878.1"/>
    </source>
</evidence>
<accession>A0ABY7JNC5</accession>
<evidence type="ECO:0000256" key="2">
    <source>
        <dbReference type="ARBA" id="ARBA00022448"/>
    </source>
</evidence>
<evidence type="ECO:0000259" key="5">
    <source>
        <dbReference type="PROSITE" id="PS50893"/>
    </source>
</evidence>
<dbReference type="GO" id="GO:0005524">
    <property type="term" value="F:ATP binding"/>
    <property type="evidence" value="ECO:0007669"/>
    <property type="project" value="UniProtKB-KW"/>
</dbReference>
<dbReference type="SUPFAM" id="SSF52540">
    <property type="entry name" value="P-loop containing nucleoside triphosphate hydrolases"/>
    <property type="match status" value="1"/>
</dbReference>
<evidence type="ECO:0000313" key="7">
    <source>
        <dbReference type="Proteomes" id="UP001164187"/>
    </source>
</evidence>
<feature type="domain" description="ABC transporter" evidence="5">
    <location>
        <begin position="5"/>
        <end position="223"/>
    </location>
</feature>
<dbReference type="InterPro" id="IPR003593">
    <property type="entry name" value="AAA+_ATPase"/>
</dbReference>
<dbReference type="PANTHER" id="PTHR42734:SF17">
    <property type="entry name" value="METAL TRANSPORT SYSTEM ATP-BINDING PROTEIN TM_0124-RELATED"/>
    <property type="match status" value="1"/>
</dbReference>
<keyword evidence="3" id="KW-0547">Nucleotide-binding</keyword>
<dbReference type="InterPro" id="IPR050153">
    <property type="entry name" value="Metal_Ion_Import_ABC"/>
</dbReference>
<dbReference type="CDD" id="cd03235">
    <property type="entry name" value="ABC_Metallic_Cations"/>
    <property type="match status" value="1"/>
</dbReference>
<dbReference type="PANTHER" id="PTHR42734">
    <property type="entry name" value="METAL TRANSPORT SYSTEM ATP-BINDING PROTEIN TM_0124-RELATED"/>
    <property type="match status" value="1"/>
</dbReference>
<evidence type="ECO:0000256" key="1">
    <source>
        <dbReference type="ARBA" id="ARBA00005417"/>
    </source>
</evidence>
<dbReference type="InterPro" id="IPR003439">
    <property type="entry name" value="ABC_transporter-like_ATP-bd"/>
</dbReference>
<keyword evidence="7" id="KW-1185">Reference proteome</keyword>
<name>A0ABY7JNC5_9FIRM</name>
<evidence type="ECO:0000256" key="4">
    <source>
        <dbReference type="ARBA" id="ARBA00022840"/>
    </source>
</evidence>
<keyword evidence="4 6" id="KW-0067">ATP-binding</keyword>
<comment type="similarity">
    <text evidence="1">Belongs to the ABC transporter superfamily.</text>
</comment>
<sequence>MKKLIEIKNMYFKYDKEYVIENLDLDIYSGDYLGIIGSNGSGKSTLIKLMLGILKPSKGEILLYGKNPAIGKFTSNIGYVSQVGLSTGIDFPATVREIVMMNLYREIGLFKFSKVKHKEMVKKALQTVDMLDYEKSKFSDLSGGQQQRVMIAKAIVNNPELLILDEPTTGIDHKSVESLYSLLDNLHKNKNISIVMISHDIKKIKSHATKILELDDFSEEVIGC</sequence>
<gene>
    <name evidence="6" type="ORF">O0R46_09875</name>
</gene>
<dbReference type="Proteomes" id="UP001164187">
    <property type="component" value="Chromosome"/>
</dbReference>
<dbReference type="EMBL" id="CP114052">
    <property type="protein sequence ID" value="WAW14878.1"/>
    <property type="molecule type" value="Genomic_DNA"/>
</dbReference>
<dbReference type="Gene3D" id="3.40.50.300">
    <property type="entry name" value="P-loop containing nucleotide triphosphate hydrolases"/>
    <property type="match status" value="1"/>
</dbReference>
<dbReference type="PROSITE" id="PS50893">
    <property type="entry name" value="ABC_TRANSPORTER_2"/>
    <property type="match status" value="1"/>
</dbReference>
<dbReference type="PROSITE" id="PS00211">
    <property type="entry name" value="ABC_TRANSPORTER_1"/>
    <property type="match status" value="1"/>
</dbReference>